<reference evidence="2" key="1">
    <citation type="submission" date="2021-11" db="EMBL/GenBank/DDBJ databases">
        <title>Genome sequence.</title>
        <authorList>
            <person name="Sun Q."/>
        </authorList>
    </citation>
    <scope>NUCLEOTIDE SEQUENCE</scope>
    <source>
        <strain evidence="2">JC732</strain>
    </source>
</reference>
<sequence>MIGLKFTAAPNRRGVTLVELLVVVTLLSILLGIAATAARTGTRGKKQREAARQVNAFLAGARTRAVELGRSVGVEIVNNRPNEPQAGITLFMVETPPAYAGDTTSAVCEMTEKPSAALGGRTATLRFNISTTSLLYDDNFLKVNDVVFLGYSKQPYRVAQVNPLDNMSTPVTRSVVIAWNVDQPAPLSWIGASGVFMAPYPTSTFRIYRQPQRNNVSPLQMPTGSCIDLLFSGLGTTGQELRSYDDTNSAVPDESYPKIMFSPNGTVDAFYVQPKGTAATTSIATASGLPTGNINLLIGRYEKVIAVREAGFNGVSIASAGNAATGPIYAIFNSPSSNETNIADPEAFWVSINRLTGHIVTSNNAMVNDPASSPSDDALLAAARRFAKQAQSISGR</sequence>
<evidence type="ECO:0000256" key="1">
    <source>
        <dbReference type="SAM" id="Phobius"/>
    </source>
</evidence>
<evidence type="ECO:0000313" key="3">
    <source>
        <dbReference type="Proteomes" id="UP001139103"/>
    </source>
</evidence>
<dbReference type="InterPro" id="IPR012902">
    <property type="entry name" value="N_methyl_site"/>
</dbReference>
<evidence type="ECO:0000313" key="2">
    <source>
        <dbReference type="EMBL" id="MCC9627920.1"/>
    </source>
</evidence>
<organism evidence="2 3">
    <name type="scientific">Blastopirellula sediminis</name>
    <dbReference type="NCBI Taxonomy" id="2894196"/>
    <lineage>
        <taxon>Bacteria</taxon>
        <taxon>Pseudomonadati</taxon>
        <taxon>Planctomycetota</taxon>
        <taxon>Planctomycetia</taxon>
        <taxon>Pirellulales</taxon>
        <taxon>Pirellulaceae</taxon>
        <taxon>Blastopirellula</taxon>
    </lineage>
</organism>
<feature type="transmembrane region" description="Helical" evidence="1">
    <location>
        <begin position="20"/>
        <end position="38"/>
    </location>
</feature>
<keyword evidence="1" id="KW-0472">Membrane</keyword>
<proteinExistence type="predicted"/>
<dbReference type="NCBIfam" id="TIGR02532">
    <property type="entry name" value="IV_pilin_GFxxxE"/>
    <property type="match status" value="1"/>
</dbReference>
<dbReference type="Gene3D" id="3.30.700.10">
    <property type="entry name" value="Glycoprotein, Type 4 Pilin"/>
    <property type="match status" value="1"/>
</dbReference>
<name>A0A9X1MKG5_9BACT</name>
<dbReference type="EMBL" id="JAJKFT010000004">
    <property type="protein sequence ID" value="MCC9627920.1"/>
    <property type="molecule type" value="Genomic_DNA"/>
</dbReference>
<dbReference type="PROSITE" id="PS00409">
    <property type="entry name" value="PROKAR_NTER_METHYL"/>
    <property type="match status" value="1"/>
</dbReference>
<dbReference type="Proteomes" id="UP001139103">
    <property type="component" value="Unassembled WGS sequence"/>
</dbReference>
<keyword evidence="1" id="KW-1133">Transmembrane helix</keyword>
<dbReference type="RefSeq" id="WP_230216720.1">
    <property type="nucleotide sequence ID" value="NZ_JAJKFT010000004.1"/>
</dbReference>
<comment type="caution">
    <text evidence="2">The sequence shown here is derived from an EMBL/GenBank/DDBJ whole genome shotgun (WGS) entry which is preliminary data.</text>
</comment>
<gene>
    <name evidence="2" type="ORF">LOC68_05895</name>
</gene>
<protein>
    <submittedName>
        <fullName evidence="2">Prepilin-type N-terminal cleavage/methylation domain-containing protein</fullName>
    </submittedName>
</protein>
<keyword evidence="3" id="KW-1185">Reference proteome</keyword>
<dbReference type="InterPro" id="IPR045584">
    <property type="entry name" value="Pilin-like"/>
</dbReference>
<accession>A0A9X1MKG5</accession>
<dbReference type="AlphaFoldDB" id="A0A9X1MKG5"/>
<keyword evidence="1" id="KW-0812">Transmembrane</keyword>
<dbReference type="Pfam" id="PF07963">
    <property type="entry name" value="N_methyl"/>
    <property type="match status" value="1"/>
</dbReference>
<dbReference type="SUPFAM" id="SSF54523">
    <property type="entry name" value="Pili subunits"/>
    <property type="match status" value="1"/>
</dbReference>